<evidence type="ECO:0000256" key="1">
    <source>
        <dbReference type="ARBA" id="ARBA00022676"/>
    </source>
</evidence>
<comment type="caution">
    <text evidence="4">The sequence shown here is derived from an EMBL/GenBank/DDBJ whole genome shotgun (WGS) entry which is preliminary data.</text>
</comment>
<accession>A0A269ZGG8</accession>
<keyword evidence="2" id="KW-0808">Transferase</keyword>
<dbReference type="CDD" id="cd00761">
    <property type="entry name" value="Glyco_tranf_GTA_type"/>
    <property type="match status" value="1"/>
</dbReference>
<keyword evidence="1" id="KW-0328">Glycosyltransferase</keyword>
<evidence type="ECO:0000256" key="2">
    <source>
        <dbReference type="ARBA" id="ARBA00022679"/>
    </source>
</evidence>
<dbReference type="PANTHER" id="PTHR22916">
    <property type="entry name" value="GLYCOSYLTRANSFERASE"/>
    <property type="match status" value="1"/>
</dbReference>
<dbReference type="AlphaFoldDB" id="A0A269ZGG8"/>
<protein>
    <recommendedName>
        <fullName evidence="3">Glycosyltransferase 2-like domain-containing protein</fullName>
    </recommendedName>
</protein>
<dbReference type="Pfam" id="PF00535">
    <property type="entry name" value="Glycos_transf_2"/>
    <property type="match status" value="1"/>
</dbReference>
<dbReference type="InterPro" id="IPR001173">
    <property type="entry name" value="Glyco_trans_2-like"/>
</dbReference>
<reference evidence="4 5" key="1">
    <citation type="submission" date="2017-04" db="EMBL/GenBank/DDBJ databases">
        <title>Kefir bacterial isolates.</title>
        <authorList>
            <person name="Kim Y."/>
            <person name="Blasche S."/>
            <person name="Patil K.R."/>
        </authorList>
    </citation>
    <scope>NUCLEOTIDE SEQUENCE [LARGE SCALE GENOMIC DNA]</scope>
    <source>
        <strain evidence="4 5">OG2</strain>
    </source>
</reference>
<dbReference type="GO" id="GO:0016757">
    <property type="term" value="F:glycosyltransferase activity"/>
    <property type="evidence" value="ECO:0007669"/>
    <property type="project" value="UniProtKB-KW"/>
</dbReference>
<name>A0A269ZGG8_9MICO</name>
<evidence type="ECO:0000313" key="5">
    <source>
        <dbReference type="Proteomes" id="UP000216867"/>
    </source>
</evidence>
<dbReference type="Proteomes" id="UP000216867">
    <property type="component" value="Unassembled WGS sequence"/>
</dbReference>
<dbReference type="PANTHER" id="PTHR22916:SF51">
    <property type="entry name" value="GLYCOSYLTRANSFERASE EPSH-RELATED"/>
    <property type="match status" value="1"/>
</dbReference>
<organism evidence="4 5">
    <name type="scientific">Brevibacterium casei</name>
    <dbReference type="NCBI Taxonomy" id="33889"/>
    <lineage>
        <taxon>Bacteria</taxon>
        <taxon>Bacillati</taxon>
        <taxon>Actinomycetota</taxon>
        <taxon>Actinomycetes</taxon>
        <taxon>Micrococcales</taxon>
        <taxon>Brevibacteriaceae</taxon>
        <taxon>Brevibacterium</taxon>
    </lineage>
</organism>
<dbReference type="RefSeq" id="WP_095375415.1">
    <property type="nucleotide sequence ID" value="NZ_JALXOP010000026.1"/>
</dbReference>
<dbReference type="InterPro" id="IPR029044">
    <property type="entry name" value="Nucleotide-diphossugar_trans"/>
</dbReference>
<gene>
    <name evidence="4" type="ORF">B8X04_03025</name>
</gene>
<proteinExistence type="predicted"/>
<evidence type="ECO:0000259" key="3">
    <source>
        <dbReference type="Pfam" id="PF00535"/>
    </source>
</evidence>
<dbReference type="SUPFAM" id="SSF53448">
    <property type="entry name" value="Nucleotide-diphospho-sugar transferases"/>
    <property type="match status" value="1"/>
</dbReference>
<dbReference type="Gene3D" id="3.90.550.10">
    <property type="entry name" value="Spore Coat Polysaccharide Biosynthesis Protein SpsA, Chain A"/>
    <property type="match status" value="1"/>
</dbReference>
<sequence>MTTVSVIVPVYNGASNLRSTVASVLDQRYCGVELIIVDDGSTDSSGALADALAEADPRIRVVHQANRGVSAARNRGLDEAGGEWIVFLDADDQLVDPLLFDAVVRAGADDADIVCFGSSDDPALGAAPGSRAPESRLRASLSESSDVRLDQRTVARMIADESANAVWDKAYRRTVVDAGAVRFVEGIRMGEDLLFNLACIDRAEVVRTVPILGHWYRRESAGSATTRYLPDKFADLTEVGRRLEEWARSTGSAEIIAAVEFIRAKNVFSCMRDLHRADCEIPRAQRLAVAKEYRVQVPSVRVRGLGAGRRLLSSAYNLLGYRTMYRVTGLVGGLR</sequence>
<dbReference type="EMBL" id="NCWY01000002">
    <property type="protein sequence ID" value="PAK96892.1"/>
    <property type="molecule type" value="Genomic_DNA"/>
</dbReference>
<evidence type="ECO:0000313" key="4">
    <source>
        <dbReference type="EMBL" id="PAK96892.1"/>
    </source>
</evidence>
<feature type="domain" description="Glycosyltransferase 2-like" evidence="3">
    <location>
        <begin position="5"/>
        <end position="117"/>
    </location>
</feature>